<protein>
    <submittedName>
        <fullName evidence="1">Putative ovule protein</fullName>
    </submittedName>
</protein>
<dbReference type="EMBL" id="GEDG01041083">
    <property type="protein sequence ID" value="JAP06505.1"/>
    <property type="molecule type" value="Transcribed_RNA"/>
</dbReference>
<name>A0A0V0GFP0_SOLCH</name>
<reference evidence="1" key="1">
    <citation type="submission" date="2015-12" db="EMBL/GenBank/DDBJ databases">
        <title>Gene expression during late stages of embryo sac development: a critical building block for successful pollen-pistil interactions.</title>
        <authorList>
            <person name="Liu Y."/>
            <person name="Joly V."/>
            <person name="Sabar M."/>
            <person name="Matton D.P."/>
        </authorList>
    </citation>
    <scope>NUCLEOTIDE SEQUENCE</scope>
</reference>
<proteinExistence type="predicted"/>
<evidence type="ECO:0000313" key="1">
    <source>
        <dbReference type="EMBL" id="JAP06505.1"/>
    </source>
</evidence>
<dbReference type="AlphaFoldDB" id="A0A0V0GFP0"/>
<organism evidence="1">
    <name type="scientific">Solanum chacoense</name>
    <name type="common">Chaco potato</name>
    <dbReference type="NCBI Taxonomy" id="4108"/>
    <lineage>
        <taxon>Eukaryota</taxon>
        <taxon>Viridiplantae</taxon>
        <taxon>Streptophyta</taxon>
        <taxon>Embryophyta</taxon>
        <taxon>Tracheophyta</taxon>
        <taxon>Spermatophyta</taxon>
        <taxon>Magnoliopsida</taxon>
        <taxon>eudicotyledons</taxon>
        <taxon>Gunneridae</taxon>
        <taxon>Pentapetalae</taxon>
        <taxon>asterids</taxon>
        <taxon>lamiids</taxon>
        <taxon>Solanales</taxon>
        <taxon>Solanaceae</taxon>
        <taxon>Solanoideae</taxon>
        <taxon>Solaneae</taxon>
        <taxon>Solanum</taxon>
    </lineage>
</organism>
<sequence>MRRVLLLVWSKIVSTGSDRCCLISSTIALHKTITLRGWASYSTKHHVSKSANFIEGTKSTPFFPS</sequence>
<feature type="non-terminal residue" evidence="1">
    <location>
        <position position="65"/>
    </location>
</feature>
<accession>A0A0V0GFP0</accession>